<feature type="compositionally biased region" description="Polar residues" evidence="1">
    <location>
        <begin position="169"/>
        <end position="179"/>
    </location>
</feature>
<dbReference type="Proteomes" id="UP001153069">
    <property type="component" value="Unassembled WGS sequence"/>
</dbReference>
<feature type="region of interest" description="Disordered" evidence="1">
    <location>
        <begin position="127"/>
        <end position="203"/>
    </location>
</feature>
<evidence type="ECO:0000313" key="4">
    <source>
        <dbReference type="Proteomes" id="UP001153069"/>
    </source>
</evidence>
<feature type="compositionally biased region" description="Basic and acidic residues" evidence="1">
    <location>
        <begin position="301"/>
        <end position="314"/>
    </location>
</feature>
<feature type="domain" description="DUF6824" evidence="2">
    <location>
        <begin position="23"/>
        <end position="106"/>
    </location>
</feature>
<reference evidence="3" key="1">
    <citation type="submission" date="2020-06" db="EMBL/GenBank/DDBJ databases">
        <authorList>
            <consortium name="Plant Systems Biology data submission"/>
        </authorList>
    </citation>
    <scope>NUCLEOTIDE SEQUENCE</scope>
    <source>
        <strain evidence="3">D6</strain>
    </source>
</reference>
<organism evidence="3 4">
    <name type="scientific">Seminavis robusta</name>
    <dbReference type="NCBI Taxonomy" id="568900"/>
    <lineage>
        <taxon>Eukaryota</taxon>
        <taxon>Sar</taxon>
        <taxon>Stramenopiles</taxon>
        <taxon>Ochrophyta</taxon>
        <taxon>Bacillariophyta</taxon>
        <taxon>Bacillariophyceae</taxon>
        <taxon>Bacillariophycidae</taxon>
        <taxon>Naviculales</taxon>
        <taxon>Naviculaceae</taxon>
        <taxon>Seminavis</taxon>
    </lineage>
</organism>
<evidence type="ECO:0000256" key="1">
    <source>
        <dbReference type="SAM" id="MobiDB-lite"/>
    </source>
</evidence>
<keyword evidence="4" id="KW-1185">Reference proteome</keyword>
<feature type="region of interest" description="Disordered" evidence="1">
    <location>
        <begin position="326"/>
        <end position="381"/>
    </location>
</feature>
<feature type="region of interest" description="Disordered" evidence="1">
    <location>
        <begin position="281"/>
        <end position="314"/>
    </location>
</feature>
<dbReference type="InterPro" id="IPR049227">
    <property type="entry name" value="DUF6824"/>
</dbReference>
<gene>
    <name evidence="3" type="ORF">SEMRO_23_G015960.1</name>
</gene>
<dbReference type="Pfam" id="PF20710">
    <property type="entry name" value="DUF6824"/>
    <property type="match status" value="1"/>
</dbReference>
<dbReference type="AlphaFoldDB" id="A0A9N8H2R6"/>
<accession>A0A9N8H2R6</accession>
<proteinExistence type="predicted"/>
<dbReference type="OrthoDB" id="57006at2759"/>
<name>A0A9N8H2R6_9STRA</name>
<sequence>MNNGGPVDRHLTAGDELAFGPNDVLSGRTKLSFNHIGNRRFREVVAQSIDDYNSAQSRAEKYGIVETIMDEIAKSDGRFLKEDDDGNWLELEPDTVRQKIAHAIRDTTKKKEAKRLKALQQFGSRDRGIRLPTLAKSSATVPPRRPPAKPKPDLGGITSLVQGLDQYRKNMQSRSSNARTQDDDNDDDGDTKMPAFSTNMGLPSIPQKLPFGLAMGDALMEGMERAPCAPKSADILGGVDAAMKPLGMGLDNFSMKPKNRYQLRPDDQGLGLLDPGSLRPGGVGTVALPKEPPATLLRSDSTPHQKEPPGELMRSDTHEHAGLAATMSDLSEPPYHADHLSPGLGAHDDEGSFPEEPPLAHDEDDFLSKINQLPGLSDHAD</sequence>
<evidence type="ECO:0000259" key="2">
    <source>
        <dbReference type="Pfam" id="PF20710"/>
    </source>
</evidence>
<comment type="caution">
    <text evidence="3">The sequence shown here is derived from an EMBL/GenBank/DDBJ whole genome shotgun (WGS) entry which is preliminary data.</text>
</comment>
<protein>
    <recommendedName>
        <fullName evidence="2">DUF6824 domain-containing protein</fullName>
    </recommendedName>
</protein>
<evidence type="ECO:0000313" key="3">
    <source>
        <dbReference type="EMBL" id="CAB9497652.1"/>
    </source>
</evidence>
<dbReference type="EMBL" id="CAICTM010000023">
    <property type="protein sequence ID" value="CAB9497652.1"/>
    <property type="molecule type" value="Genomic_DNA"/>
</dbReference>